<dbReference type="InterPro" id="IPR001610">
    <property type="entry name" value="PAC"/>
</dbReference>
<dbReference type="SMART" id="SM00388">
    <property type="entry name" value="HisKA"/>
    <property type="match status" value="1"/>
</dbReference>
<dbReference type="InterPro" id="IPR029016">
    <property type="entry name" value="GAF-like_dom_sf"/>
</dbReference>
<gene>
    <name evidence="12" type="ORF">OF850_13525</name>
</gene>
<evidence type="ECO:0000313" key="13">
    <source>
        <dbReference type="Proteomes" id="UP001526430"/>
    </source>
</evidence>
<dbReference type="PROSITE" id="PS50113">
    <property type="entry name" value="PAC"/>
    <property type="match status" value="1"/>
</dbReference>
<dbReference type="SUPFAM" id="SSF55874">
    <property type="entry name" value="ATPase domain of HSP90 chaperone/DNA topoisomerase II/histidine kinase"/>
    <property type="match status" value="1"/>
</dbReference>
<dbReference type="RefSeq" id="WP_301590737.1">
    <property type="nucleotide sequence ID" value="NZ_JAPFQI010000010.1"/>
</dbReference>
<dbReference type="Pfam" id="PF02518">
    <property type="entry name" value="HATPase_c"/>
    <property type="match status" value="1"/>
</dbReference>
<protein>
    <recommendedName>
        <fullName evidence="2">histidine kinase</fullName>
        <ecNumber evidence="2">2.7.13.3</ecNumber>
    </recommendedName>
</protein>
<dbReference type="SMART" id="SM00387">
    <property type="entry name" value="HATPase_c"/>
    <property type="match status" value="1"/>
</dbReference>
<dbReference type="InterPro" id="IPR004358">
    <property type="entry name" value="Sig_transdc_His_kin-like_C"/>
</dbReference>
<keyword evidence="3 6" id="KW-0597">Phosphoprotein</keyword>
<reference evidence="12 13" key="1">
    <citation type="submission" date="2022-10" db="EMBL/GenBank/DDBJ databases">
        <title>Roseococcus glaciei nov., sp. nov., isolated from glacier.</title>
        <authorList>
            <person name="Liu Q."/>
            <person name="Xin Y.-H."/>
        </authorList>
    </citation>
    <scope>NUCLEOTIDE SEQUENCE [LARGE SCALE GENOMIC DNA]</scope>
    <source>
        <strain evidence="12 13">MDT2-1-1</strain>
    </source>
</reference>
<evidence type="ECO:0000259" key="10">
    <source>
        <dbReference type="PROSITE" id="PS50112"/>
    </source>
</evidence>
<dbReference type="Pfam" id="PF08448">
    <property type="entry name" value="PAS_4"/>
    <property type="match status" value="1"/>
</dbReference>
<dbReference type="SMART" id="SM00091">
    <property type="entry name" value="PAS"/>
    <property type="match status" value="2"/>
</dbReference>
<dbReference type="Pfam" id="PF08447">
    <property type="entry name" value="PAS_3"/>
    <property type="match status" value="2"/>
</dbReference>
<dbReference type="Pfam" id="PF01590">
    <property type="entry name" value="GAF"/>
    <property type="match status" value="1"/>
</dbReference>
<dbReference type="CDD" id="cd00082">
    <property type="entry name" value="HisKA"/>
    <property type="match status" value="1"/>
</dbReference>
<dbReference type="SMART" id="SM00448">
    <property type="entry name" value="REC"/>
    <property type="match status" value="1"/>
</dbReference>
<dbReference type="SMART" id="SM00086">
    <property type="entry name" value="PAC"/>
    <property type="match status" value="3"/>
</dbReference>
<dbReference type="InterPro" id="IPR035965">
    <property type="entry name" value="PAS-like_dom_sf"/>
</dbReference>
<dbReference type="InterPro" id="IPR000014">
    <property type="entry name" value="PAS"/>
</dbReference>
<dbReference type="PANTHER" id="PTHR43304">
    <property type="entry name" value="PHYTOCHROME-LIKE PROTEIN CPH1"/>
    <property type="match status" value="1"/>
</dbReference>
<dbReference type="InterPro" id="IPR003018">
    <property type="entry name" value="GAF"/>
</dbReference>
<dbReference type="EC" id="2.7.13.3" evidence="2"/>
<dbReference type="Proteomes" id="UP001526430">
    <property type="component" value="Unassembled WGS sequence"/>
</dbReference>
<dbReference type="InterPro" id="IPR013656">
    <property type="entry name" value="PAS_4"/>
</dbReference>
<dbReference type="EMBL" id="JAPFQI010000010">
    <property type="protein sequence ID" value="MCW8086651.1"/>
    <property type="molecule type" value="Genomic_DNA"/>
</dbReference>
<dbReference type="InterPro" id="IPR036097">
    <property type="entry name" value="HisK_dim/P_sf"/>
</dbReference>
<name>A0ABT3NWU8_9PROT</name>
<dbReference type="InterPro" id="IPR003594">
    <property type="entry name" value="HATPase_dom"/>
</dbReference>
<dbReference type="Gene3D" id="3.30.565.10">
    <property type="entry name" value="Histidine kinase-like ATPase, C-terminal domain"/>
    <property type="match status" value="1"/>
</dbReference>
<evidence type="ECO:0000259" key="11">
    <source>
        <dbReference type="PROSITE" id="PS50113"/>
    </source>
</evidence>
<feature type="domain" description="PAS" evidence="10">
    <location>
        <begin position="359"/>
        <end position="430"/>
    </location>
</feature>
<dbReference type="Gene3D" id="3.40.50.2300">
    <property type="match status" value="1"/>
</dbReference>
<dbReference type="InterPro" id="IPR036890">
    <property type="entry name" value="HATPase_C_sf"/>
</dbReference>
<dbReference type="SMART" id="SM00065">
    <property type="entry name" value="GAF"/>
    <property type="match status" value="1"/>
</dbReference>
<dbReference type="Pfam" id="PF00512">
    <property type="entry name" value="HisKA"/>
    <property type="match status" value="1"/>
</dbReference>
<evidence type="ECO:0000256" key="5">
    <source>
        <dbReference type="ARBA" id="ARBA00022777"/>
    </source>
</evidence>
<dbReference type="PRINTS" id="PR00344">
    <property type="entry name" value="BCTRLSENSOR"/>
</dbReference>
<keyword evidence="5" id="KW-0418">Kinase</keyword>
<dbReference type="Gene3D" id="3.30.450.40">
    <property type="match status" value="1"/>
</dbReference>
<feature type="domain" description="PAS" evidence="10">
    <location>
        <begin position="526"/>
        <end position="569"/>
    </location>
</feature>
<dbReference type="PROSITE" id="PS50112">
    <property type="entry name" value="PAS"/>
    <property type="match status" value="2"/>
</dbReference>
<feature type="domain" description="Response regulatory" evidence="9">
    <location>
        <begin position="879"/>
        <end position="989"/>
    </location>
</feature>
<dbReference type="SUPFAM" id="SSF47384">
    <property type="entry name" value="Homodimeric domain of signal transducing histidine kinase"/>
    <property type="match status" value="1"/>
</dbReference>
<dbReference type="InterPro" id="IPR003661">
    <property type="entry name" value="HisK_dim/P_dom"/>
</dbReference>
<feature type="domain" description="Histidine kinase" evidence="8">
    <location>
        <begin position="638"/>
        <end position="858"/>
    </location>
</feature>
<dbReference type="InterPro" id="IPR011006">
    <property type="entry name" value="CheY-like_superfamily"/>
</dbReference>
<evidence type="ECO:0000256" key="6">
    <source>
        <dbReference type="PROSITE-ProRule" id="PRU00169"/>
    </source>
</evidence>
<evidence type="ECO:0000256" key="2">
    <source>
        <dbReference type="ARBA" id="ARBA00012438"/>
    </source>
</evidence>
<evidence type="ECO:0000256" key="3">
    <source>
        <dbReference type="ARBA" id="ARBA00022553"/>
    </source>
</evidence>
<proteinExistence type="predicted"/>
<organism evidence="12 13">
    <name type="scientific">Sabulicella glaciei</name>
    <dbReference type="NCBI Taxonomy" id="2984948"/>
    <lineage>
        <taxon>Bacteria</taxon>
        <taxon>Pseudomonadati</taxon>
        <taxon>Pseudomonadota</taxon>
        <taxon>Alphaproteobacteria</taxon>
        <taxon>Acetobacterales</taxon>
        <taxon>Acetobacteraceae</taxon>
        <taxon>Sabulicella</taxon>
    </lineage>
</organism>
<dbReference type="InterPro" id="IPR005467">
    <property type="entry name" value="His_kinase_dom"/>
</dbReference>
<dbReference type="InterPro" id="IPR000700">
    <property type="entry name" value="PAS-assoc_C"/>
</dbReference>
<sequence>MTNPDRRNKTASPFPCSDGKTGSKGPRLAGAQDPAHHSEFLTGGGEAGALMRAHDWQDSPLGPPAAWPQSLRSVVGLMLGSKFPMFVAWGPELGFLYNDPYAEILGAKHPSAMGARFHDIWSEIWPDISPLIDAALAGQATYRENLPLRMNRKGFDEQTWFTFSYSPVRDEGGVVAGMFCVCTETTEQVLAERRRAFLLELDERLRDAAGPRAAMEATAAALGRHLGASRVGFSEMQEDGETILCTTCHADGVAPILGLFRTDAFGLASIERQRRGATEVVADVRADPAQVQESWDAIETRAFVSVPLVREGRFHASLYVNHREPHAWTADEVALIEEVATRSWAAVERARAEYHLRESEARFRLMADAIPQIIWITDAEGRTEFFNKQWSDYTGIPYESTTAPEVAANHVHPEDGAATMAAFDEARRTGTAFLVEHRIRSASGSYRWFLVRALPHRDPATGEIVRWFGASVDIHDRKLAEEALLALNADLERKVVERSRERGLIWQHSLDLLSVVNIGRATFDAVNPAWTSALGWRTEELENRPYADFVHPDDMDASATAFAQVREGNSVLRFENRYRTKDGGWRWLSWVAVPEGGNLYSVTRDVTAEKERQAQLEAAQEALRQSQKMEAMGQLTGGVAHDFNNLLTPIVGALDMLQRRGVGTDRERRLIAGAAQSAERAKTLVQRLLAFARRQPLQSVPVDVRKLVAGMAELVASTTGPQIRVAIEAAEDLPPAKADPNQLEMALLNLAVNARDAMPEGGTLRISASAELLGSGHGLALRPGAYIRLSVADTGTGMDEATAARAVEPFFSTKGIGKGTGLGLSMAHGLASQLGGALRIHSRPGLGTNIELWLPQSAVAPEAAEAEPEAVPDAGSCGRALLVDDEELVRLSTADMLSDLGYEVIEAASAEEAIHLVNNGEAFDLLVTDHLMPGMTGTGLAHAVRSARPEVLVLLVSGYAENEGIAPDLPRLTKPFRKDELSASLAQLLATG</sequence>
<feature type="modified residue" description="4-aspartylphosphate" evidence="6">
    <location>
        <position position="929"/>
    </location>
</feature>
<feature type="domain" description="PAC" evidence="11">
    <location>
        <begin position="433"/>
        <end position="486"/>
    </location>
</feature>
<comment type="caution">
    <text evidence="12">The sequence shown here is derived from an EMBL/GenBank/DDBJ whole genome shotgun (WGS) entry which is preliminary data.</text>
</comment>
<feature type="region of interest" description="Disordered" evidence="7">
    <location>
        <begin position="1"/>
        <end position="43"/>
    </location>
</feature>
<dbReference type="SUPFAM" id="SSF55781">
    <property type="entry name" value="GAF domain-like"/>
    <property type="match status" value="1"/>
</dbReference>
<dbReference type="Pfam" id="PF00072">
    <property type="entry name" value="Response_reg"/>
    <property type="match status" value="1"/>
</dbReference>
<evidence type="ECO:0000256" key="1">
    <source>
        <dbReference type="ARBA" id="ARBA00000085"/>
    </source>
</evidence>
<dbReference type="CDD" id="cd00130">
    <property type="entry name" value="PAS"/>
    <property type="match status" value="2"/>
</dbReference>
<accession>A0ABT3NWU8</accession>
<evidence type="ECO:0000256" key="7">
    <source>
        <dbReference type="SAM" id="MobiDB-lite"/>
    </source>
</evidence>
<dbReference type="SUPFAM" id="SSF55785">
    <property type="entry name" value="PYP-like sensor domain (PAS domain)"/>
    <property type="match status" value="3"/>
</dbReference>
<dbReference type="SUPFAM" id="SSF52172">
    <property type="entry name" value="CheY-like"/>
    <property type="match status" value="1"/>
</dbReference>
<dbReference type="PROSITE" id="PS50110">
    <property type="entry name" value="RESPONSE_REGULATORY"/>
    <property type="match status" value="1"/>
</dbReference>
<evidence type="ECO:0000259" key="8">
    <source>
        <dbReference type="PROSITE" id="PS50109"/>
    </source>
</evidence>
<evidence type="ECO:0000256" key="4">
    <source>
        <dbReference type="ARBA" id="ARBA00022679"/>
    </source>
</evidence>
<evidence type="ECO:0000259" key="9">
    <source>
        <dbReference type="PROSITE" id="PS50110"/>
    </source>
</evidence>
<evidence type="ECO:0000313" key="12">
    <source>
        <dbReference type="EMBL" id="MCW8086651.1"/>
    </source>
</evidence>
<dbReference type="InterPro" id="IPR052162">
    <property type="entry name" value="Sensor_kinase/Photoreceptor"/>
</dbReference>
<comment type="catalytic activity">
    <reaction evidence="1">
        <text>ATP + protein L-histidine = ADP + protein N-phospho-L-histidine.</text>
        <dbReference type="EC" id="2.7.13.3"/>
    </reaction>
</comment>
<keyword evidence="4" id="KW-0808">Transferase</keyword>
<dbReference type="Gene3D" id="3.30.450.20">
    <property type="entry name" value="PAS domain"/>
    <property type="match status" value="3"/>
</dbReference>
<dbReference type="PANTHER" id="PTHR43304:SF1">
    <property type="entry name" value="PAC DOMAIN-CONTAINING PROTEIN"/>
    <property type="match status" value="1"/>
</dbReference>
<dbReference type="Gene3D" id="1.10.287.130">
    <property type="match status" value="1"/>
</dbReference>
<dbReference type="PROSITE" id="PS50109">
    <property type="entry name" value="HIS_KIN"/>
    <property type="match status" value="1"/>
</dbReference>
<keyword evidence="13" id="KW-1185">Reference proteome</keyword>
<dbReference type="NCBIfam" id="TIGR00229">
    <property type="entry name" value="sensory_box"/>
    <property type="match status" value="2"/>
</dbReference>
<dbReference type="InterPro" id="IPR013655">
    <property type="entry name" value="PAS_fold_3"/>
</dbReference>
<dbReference type="InterPro" id="IPR001789">
    <property type="entry name" value="Sig_transdc_resp-reg_receiver"/>
</dbReference>